<evidence type="ECO:0000256" key="8">
    <source>
        <dbReference type="SAM" id="Coils"/>
    </source>
</evidence>
<organism evidence="11 12">
    <name type="scientific">Acidaminococcus intestini (strain RyC-MR95)</name>
    <dbReference type="NCBI Taxonomy" id="568816"/>
    <lineage>
        <taxon>Bacteria</taxon>
        <taxon>Bacillati</taxon>
        <taxon>Bacillota</taxon>
        <taxon>Negativicutes</taxon>
        <taxon>Acidaminococcales</taxon>
        <taxon>Acidaminococcaceae</taxon>
        <taxon>Acidaminococcus</taxon>
    </lineage>
</organism>
<evidence type="ECO:0000313" key="12">
    <source>
        <dbReference type="Proteomes" id="UP000007093"/>
    </source>
</evidence>
<evidence type="ECO:0000259" key="10">
    <source>
        <dbReference type="Pfam" id="PF03895"/>
    </source>
</evidence>
<dbReference type="eggNOG" id="COG5295">
    <property type="taxonomic scope" value="Bacteria"/>
</dbReference>
<dbReference type="Gene3D" id="2.150.10.10">
    <property type="entry name" value="Serralysin-like metalloprotease, C-terminal"/>
    <property type="match status" value="2"/>
</dbReference>
<keyword evidence="7" id="KW-0998">Cell outer membrane</keyword>
<dbReference type="STRING" id="568816.Acin_0921"/>
<feature type="region of interest" description="Disordered" evidence="9">
    <location>
        <begin position="1020"/>
        <end position="1044"/>
    </location>
</feature>
<keyword evidence="12" id="KW-1185">Reference proteome</keyword>
<keyword evidence="6" id="KW-0472">Membrane</keyword>
<feature type="domain" description="Trimeric autotransporter adhesin YadA-like C-terminal membrane anchor" evidence="10">
    <location>
        <begin position="1322"/>
        <end position="1377"/>
    </location>
</feature>
<dbReference type="GO" id="GO:0009279">
    <property type="term" value="C:cell outer membrane"/>
    <property type="evidence" value="ECO:0007669"/>
    <property type="project" value="UniProtKB-SubCell"/>
</dbReference>
<proteinExistence type="predicted"/>
<evidence type="ECO:0000256" key="5">
    <source>
        <dbReference type="ARBA" id="ARBA00022729"/>
    </source>
</evidence>
<protein>
    <recommendedName>
        <fullName evidence="10">Trimeric autotransporter adhesin YadA-like C-terminal membrane anchor domain-containing protein</fullName>
    </recommendedName>
</protein>
<keyword evidence="4" id="KW-0812">Transmembrane</keyword>
<dbReference type="Pfam" id="PF03895">
    <property type="entry name" value="YadA_anchor"/>
    <property type="match status" value="1"/>
</dbReference>
<comment type="subcellular location">
    <subcellularLocation>
        <location evidence="2">Cell outer membrane</location>
    </subcellularLocation>
    <subcellularLocation>
        <location evidence="1">Cell surface</location>
    </subcellularLocation>
</comment>
<name>G4Q649_ACIIR</name>
<evidence type="ECO:0000256" key="2">
    <source>
        <dbReference type="ARBA" id="ARBA00004442"/>
    </source>
</evidence>
<evidence type="ECO:0000256" key="6">
    <source>
        <dbReference type="ARBA" id="ARBA00023136"/>
    </source>
</evidence>
<dbReference type="SUPFAM" id="SSF54523">
    <property type="entry name" value="Pili subunits"/>
    <property type="match status" value="1"/>
</dbReference>
<dbReference type="InterPro" id="IPR005594">
    <property type="entry name" value="YadA_C"/>
</dbReference>
<gene>
    <name evidence="11" type="ordered locus">Acin_0921</name>
</gene>
<evidence type="ECO:0000256" key="3">
    <source>
        <dbReference type="ARBA" id="ARBA00022452"/>
    </source>
</evidence>
<evidence type="ECO:0000256" key="7">
    <source>
        <dbReference type="ARBA" id="ARBA00023237"/>
    </source>
</evidence>
<evidence type="ECO:0000313" key="11">
    <source>
        <dbReference type="EMBL" id="AEQ22150.1"/>
    </source>
</evidence>
<keyword evidence="8" id="KW-0175">Coiled coil</keyword>
<keyword evidence="5" id="KW-0732">Signal</keyword>
<dbReference type="KEGG" id="ain:Acin_0921"/>
<dbReference type="InterPro" id="IPR011049">
    <property type="entry name" value="Serralysin-like_metalloprot_C"/>
</dbReference>
<dbReference type="Gene3D" id="3.30.1300.30">
    <property type="entry name" value="GSPII I/J protein-like"/>
    <property type="match status" value="1"/>
</dbReference>
<dbReference type="SUPFAM" id="SSF101967">
    <property type="entry name" value="Adhesin YadA, collagen-binding domain"/>
    <property type="match status" value="1"/>
</dbReference>
<evidence type="ECO:0000256" key="9">
    <source>
        <dbReference type="SAM" id="MobiDB-lite"/>
    </source>
</evidence>
<accession>G4Q649</accession>
<feature type="coiled-coil region" evidence="8">
    <location>
        <begin position="1402"/>
        <end position="1429"/>
    </location>
</feature>
<keyword evidence="3" id="KW-1134">Transmembrane beta strand</keyword>
<dbReference type="InParanoid" id="G4Q649"/>
<dbReference type="RefSeq" id="WP_014128363.1">
    <property type="nucleotide sequence ID" value="NC_016077.1"/>
</dbReference>
<evidence type="ECO:0000256" key="4">
    <source>
        <dbReference type="ARBA" id="ARBA00022692"/>
    </source>
</evidence>
<dbReference type="PATRIC" id="fig|568816.4.peg.890"/>
<dbReference type="HOGENOM" id="CLU_276199_0_0_9"/>
<sequence length="1433" mass="148167">MDYKTSGGTTAQTTGDLYYAFIDSTNSWWGHAGQIFVTDSGSIGTATAPLALYGQVLGGQYNTASGNYSVVLGGSGNTVSGVYSVVTGGANNIASGRNSIVVSGSTNTASGENASIMGGNTNTASGTNSTIIGGSNNKNGAANGIIIGGNQHELTSGTDTVFVGGTVNKSSGNANQSVLIGGTKNTVGGRQAGIFGGTYNMTAGTLTSVYGGASNTVSGTGTAILGGWSNAASGLYSVLVGGEKGAAQGQYSVALGGASTADTAKDAVAIGIGASANVEKGVAIGAGAVATEAGTISVGHNKGDKYYQTSYTVNGGGTVKEQTYSSNLYNRLVNVGYGKDGHDAATMDQLTKVSAGDRISVASETDQTTGAATYKISVNNDGAVASGDANLVAGGTVYSEVRPSSDGTYVKTASTTGDNLLALDGQVKSNADNISTNTSNIASNATDIRNLKDLSNITADGQTVIKNLAKDAVKVVAGTNTTVTEGTDGDAKTYAVNVADADIKKAVQQDLDGKANVDASNVTDENVGKWQSKLGNGALASGNTGLVTGGTVYAYETPTKLAGQTEFKYVQTDYTTGQNLAALDKGVSDNATDITNLSEKVANIKVGKTQLADGTNTTVTSETDTTTDTTTWKVNVSKDAIKDAVKEDLSGKANVDASNLTDENVTRWQSKLGNGTIASSNIGLVTGGTVYSEVRPSSDGTYVKTASTTGDNLLALDGQVKSNADNISTNTSNIASNATDIRNLKDLSNITADGQTVIKKAAVGAITVKAGDRVEVQMEKATDGSSVTYTVSAKNDGKVAKDDANLVSGDTVYNAIEDAKNAIDTDMDTKVSNKADIDASNVGKNLKGDDGSTAASDDAIQQNLNAWGSAVGTGTIDKNNGQLVTGGTVYTEVRPKEDGTYVKMASTTGDNLLALDKQVGTNAKNITDLTNLTNITDAGKTVIKNLAKGTIDMENGSYTTVSSREVDGVKTFKVDVASDGKVEEGNSGLVTGDTVYDALNKASQDTNKNLDKKANIDASNIGSNLKNADGTAASEEDQKKNAESWGKAIGTGEVKESDNRLVTGDTVAKAIKDETRVSEDGTYVKKDATAGENLKNLDDQVKKNTDNITSIKNITDNLDNNYAKTDLSNVTDEGKTTIKNLAQDAVKVVNGKNTTVTTKTETNGNISYAVNVDDSAIKDVMKEDMDKKADRDAGNLTDSDVTSWQKKLGTGESQSGDHRLISGDTLYNALKEVDGNTLMKTDGVTINIDQTGTAKTIDVRGKDGVTRTITGIATDPSDPTSAANVDYVDHRVESLNSRMTHEVSRAGAGAAALAALHPLEWDPDSKFEFALGYGYYKAANAAALGLFYRPNEDVMYNLGGTLGNGDAMMSGGVTFRFGTKGRKPKASPLAMQQTIMDQNAKIEHQDEMLKIQANKIDSLEKELLDLKRLITQK</sequence>
<evidence type="ECO:0000256" key="1">
    <source>
        <dbReference type="ARBA" id="ARBA00004241"/>
    </source>
</evidence>
<dbReference type="EMBL" id="CP003058">
    <property type="protein sequence ID" value="AEQ22150.1"/>
    <property type="molecule type" value="Genomic_DNA"/>
</dbReference>
<dbReference type="InterPro" id="IPR045584">
    <property type="entry name" value="Pilin-like"/>
</dbReference>
<dbReference type="GO" id="GO:0009986">
    <property type="term" value="C:cell surface"/>
    <property type="evidence" value="ECO:0007669"/>
    <property type="project" value="UniProtKB-SubCell"/>
</dbReference>
<dbReference type="CDD" id="cd12819">
    <property type="entry name" value="LbR_vir_like"/>
    <property type="match status" value="1"/>
</dbReference>
<reference evidence="11 12" key="1">
    <citation type="journal article" date="2011" name="J. Bacteriol.">
        <title>Complete genome sequence of Acidaminococcus intestini RYC-MR95, a Gram-negative bacterium from the phylum Firmicutes.</title>
        <authorList>
            <person name="D'Auria G."/>
            <person name="Galan J.C."/>
            <person name="Rodriguez-Alcayna M."/>
            <person name="Moya A."/>
            <person name="Baquero F."/>
            <person name="Latorre A."/>
        </authorList>
    </citation>
    <scope>NUCLEOTIDE SEQUENCE [LARGE SCALE GENOMIC DNA]</scope>
    <source>
        <strain evidence="11 12">RyC-MR95</strain>
    </source>
</reference>
<dbReference type="Proteomes" id="UP000007093">
    <property type="component" value="Chromosome"/>
</dbReference>